<protein>
    <submittedName>
        <fullName evidence="2">Uncharacterized protein</fullName>
    </submittedName>
</protein>
<name>A0A4P9VWQ4_9FUNG</name>
<feature type="compositionally biased region" description="Polar residues" evidence="1">
    <location>
        <begin position="95"/>
        <end position="105"/>
    </location>
</feature>
<evidence type="ECO:0000313" key="4">
    <source>
        <dbReference type="Proteomes" id="UP000269721"/>
    </source>
</evidence>
<reference evidence="2" key="2">
    <citation type="submission" date="2018-06" db="EMBL/GenBank/DDBJ databases">
        <title>Leveraging single-cell genomics to expand the Fungal Tree of Life.</title>
        <authorList>
            <consortium name="DOE Joint Genome Institute"/>
            <person name="Ahrendt S.R."/>
            <person name="Quandt C.A."/>
            <person name="Ciobanu D."/>
            <person name="Clum A."/>
            <person name="Salamov A."/>
            <person name="Andreopoulos B."/>
            <person name="Cheng J.-F."/>
            <person name="Woyke T."/>
            <person name="Pelin A."/>
            <person name="Henrissat B."/>
            <person name="Reynolds N."/>
            <person name="Benny G.L."/>
            <person name="Smith M.E."/>
            <person name="James T.Y."/>
            <person name="Grigoriev I.V."/>
        </authorList>
    </citation>
    <scope>NUCLEOTIDE SEQUENCE</scope>
    <source>
        <strain evidence="2">Perch Fen</strain>
    </source>
</reference>
<proteinExistence type="predicted"/>
<dbReference type="Proteomes" id="UP000269721">
    <property type="component" value="Unassembled WGS sequence"/>
</dbReference>
<gene>
    <name evidence="2" type="ORF">BDK51DRAFT_37285</name>
    <name evidence="3" type="ORF">BDK51DRAFT_38196</name>
</gene>
<organism evidence="2 4">
    <name type="scientific">Blyttiomyces helicus</name>
    <dbReference type="NCBI Taxonomy" id="388810"/>
    <lineage>
        <taxon>Eukaryota</taxon>
        <taxon>Fungi</taxon>
        <taxon>Fungi incertae sedis</taxon>
        <taxon>Chytridiomycota</taxon>
        <taxon>Chytridiomycota incertae sedis</taxon>
        <taxon>Chytridiomycetes</taxon>
        <taxon>Chytridiomycetes incertae sedis</taxon>
        <taxon>Blyttiomyces</taxon>
    </lineage>
</organism>
<dbReference type="EMBL" id="KZ994751">
    <property type="protein sequence ID" value="RKO92157.1"/>
    <property type="molecule type" value="Genomic_DNA"/>
</dbReference>
<keyword evidence="4" id="KW-1185">Reference proteome</keyword>
<evidence type="ECO:0000256" key="1">
    <source>
        <dbReference type="SAM" id="MobiDB-lite"/>
    </source>
</evidence>
<accession>A0A4P9VWQ4</accession>
<reference evidence="4" key="1">
    <citation type="journal article" date="2018" name="Nat. Microbiol.">
        <title>Leveraging single-cell genomics to expand the fungal tree of life.</title>
        <authorList>
            <person name="Ahrendt S.R."/>
            <person name="Quandt C.A."/>
            <person name="Ciobanu D."/>
            <person name="Clum A."/>
            <person name="Salamov A."/>
            <person name="Andreopoulos B."/>
            <person name="Cheng J.F."/>
            <person name="Woyke T."/>
            <person name="Pelin A."/>
            <person name="Henrissat B."/>
            <person name="Reynolds N.K."/>
            <person name="Benny G.L."/>
            <person name="Smith M.E."/>
            <person name="James T.Y."/>
            <person name="Grigoriev I.V."/>
        </authorList>
    </citation>
    <scope>NUCLEOTIDE SEQUENCE [LARGE SCALE GENOMIC DNA]</scope>
</reference>
<dbReference type="AlphaFoldDB" id="A0A4P9VWQ4"/>
<evidence type="ECO:0000313" key="2">
    <source>
        <dbReference type="EMBL" id="RKO84149.1"/>
    </source>
</evidence>
<feature type="region of interest" description="Disordered" evidence="1">
    <location>
        <begin position="155"/>
        <end position="193"/>
    </location>
</feature>
<dbReference type="EMBL" id="ML000437">
    <property type="protein sequence ID" value="RKO84149.1"/>
    <property type="molecule type" value="Genomic_DNA"/>
</dbReference>
<feature type="compositionally biased region" description="Basic and acidic residues" evidence="1">
    <location>
        <begin position="108"/>
        <end position="117"/>
    </location>
</feature>
<evidence type="ECO:0000313" key="3">
    <source>
        <dbReference type="EMBL" id="RKO92157.1"/>
    </source>
</evidence>
<feature type="compositionally biased region" description="Polar residues" evidence="1">
    <location>
        <begin position="55"/>
        <end position="71"/>
    </location>
</feature>
<sequence length="212" mass="22983">MRRIPQCSPNRVRKCSSVFKIAKKETMLAGMRPIRQRVGEELAVGPQDGLRAAQTLESGTDSSGKSTQPMQTLIPRTVKSAPEEPNDERSGSCADKNSTTSCSKNRQQKQDGNENEMSARGHWDYVIPLVLHITNPNFRENDLLTLGSFRASRNPTRGGREYAKEGDGESGAIGGAPSSEGAPVNTSNKLQMRPSLRAGVQLIFSAQAGRKG</sequence>
<feature type="compositionally biased region" description="Basic and acidic residues" evidence="1">
    <location>
        <begin position="158"/>
        <end position="167"/>
    </location>
</feature>
<feature type="region of interest" description="Disordered" evidence="1">
    <location>
        <begin position="39"/>
        <end position="117"/>
    </location>
</feature>